<gene>
    <name evidence="1" type="ORF">G7B40_011035</name>
</gene>
<protein>
    <recommendedName>
        <fullName evidence="3">Glycosyl hydrolase family 98 putative carbohydrate-binding module domain-containing protein</fullName>
    </recommendedName>
</protein>
<dbReference type="AlphaFoldDB" id="A0AAP5M8V3"/>
<keyword evidence="2" id="KW-1185">Reference proteome</keyword>
<evidence type="ECO:0008006" key="3">
    <source>
        <dbReference type="Google" id="ProtNLM"/>
    </source>
</evidence>
<dbReference type="EMBL" id="JAALHA020000004">
    <property type="protein sequence ID" value="MDR9895097.1"/>
    <property type="molecule type" value="Genomic_DNA"/>
</dbReference>
<name>A0AAP5M8V3_9CYAN</name>
<evidence type="ECO:0000313" key="1">
    <source>
        <dbReference type="EMBL" id="MDR9895097.1"/>
    </source>
</evidence>
<dbReference type="Proteomes" id="UP000667802">
    <property type="component" value="Unassembled WGS sequence"/>
</dbReference>
<evidence type="ECO:0000313" key="2">
    <source>
        <dbReference type="Proteomes" id="UP000667802"/>
    </source>
</evidence>
<dbReference type="RefSeq" id="WP_208338592.1">
    <property type="nucleotide sequence ID" value="NZ_CAWQFN010000191.1"/>
</dbReference>
<comment type="caution">
    <text evidence="1">The sequence shown here is derived from an EMBL/GenBank/DDBJ whole genome shotgun (WGS) entry which is preliminary data.</text>
</comment>
<organism evidence="1 2">
    <name type="scientific">Aetokthonos hydrillicola Thurmond2011</name>
    <dbReference type="NCBI Taxonomy" id="2712845"/>
    <lineage>
        <taxon>Bacteria</taxon>
        <taxon>Bacillati</taxon>
        <taxon>Cyanobacteriota</taxon>
        <taxon>Cyanophyceae</taxon>
        <taxon>Nostocales</taxon>
        <taxon>Hapalosiphonaceae</taxon>
        <taxon>Aetokthonos</taxon>
    </lineage>
</organism>
<sequence>MQKTKCIVSVFFSAVLALGFVTSERKIAQAQHSSGSVSLLRARCVDSGVGSVRDQNLDISIGKAVYSSRFYLGPGSRYASITCNIKPINNDYQGFQTLNLGFGMRDNDRFSPGVQVKVYLDGKVVETRTVSPARQTSFSLNVNNISNVSIEAVCTSQSQYCDRVYFFDASLGR</sequence>
<reference evidence="2" key="1">
    <citation type="journal article" date="2021" name="Science">
        <title>Hunting the eagle killer: A cyanobacterial neurotoxin causes vacuolar myelinopathy.</title>
        <authorList>
            <person name="Breinlinger S."/>
            <person name="Phillips T.J."/>
            <person name="Haram B.N."/>
            <person name="Mares J."/>
            <person name="Martinez Yerena J.A."/>
            <person name="Hrouzek P."/>
            <person name="Sobotka R."/>
            <person name="Henderson W.M."/>
            <person name="Schmieder P."/>
            <person name="Williams S.M."/>
            <person name="Lauderdale J.D."/>
            <person name="Wilde H.D."/>
            <person name="Gerrin W."/>
            <person name="Kust A."/>
            <person name="Washington J.W."/>
            <person name="Wagner C."/>
            <person name="Geier B."/>
            <person name="Liebeke M."/>
            <person name="Enke H."/>
            <person name="Niedermeyer T.H.J."/>
            <person name="Wilde S.B."/>
        </authorList>
    </citation>
    <scope>NUCLEOTIDE SEQUENCE [LARGE SCALE GENOMIC DNA]</scope>
    <source>
        <strain evidence="2">Thurmond2011</strain>
    </source>
</reference>
<proteinExistence type="predicted"/>
<accession>A0AAP5M8V3</accession>